<reference evidence="1" key="1">
    <citation type="journal article" date="2015" name="Nature">
        <title>Complex archaea that bridge the gap between prokaryotes and eukaryotes.</title>
        <authorList>
            <person name="Spang A."/>
            <person name="Saw J.H."/>
            <person name="Jorgensen S.L."/>
            <person name="Zaremba-Niedzwiedzka K."/>
            <person name="Martijn J."/>
            <person name="Lind A.E."/>
            <person name="van Eijk R."/>
            <person name="Schleper C."/>
            <person name="Guy L."/>
            <person name="Ettema T.J."/>
        </authorList>
    </citation>
    <scope>NUCLEOTIDE SEQUENCE</scope>
</reference>
<dbReference type="AlphaFoldDB" id="A0A0F9PLE7"/>
<dbReference type="EMBL" id="LAZR01006183">
    <property type="protein sequence ID" value="KKM94092.1"/>
    <property type="molecule type" value="Genomic_DNA"/>
</dbReference>
<accession>A0A0F9PLE7</accession>
<gene>
    <name evidence="1" type="ORF">LCGC14_1201850</name>
</gene>
<evidence type="ECO:0008006" key="2">
    <source>
        <dbReference type="Google" id="ProtNLM"/>
    </source>
</evidence>
<sequence>MLVFAVGCGGDKTVIEFSGDSSERSEPFEISNKKTQLRIHVREEDGQGGEESVKFDVFVVPEGETIKDKSDPDVTEHEPESKTITIHKTPGTYILDVRSNNAEWTVSIIEAPNND</sequence>
<evidence type="ECO:0000313" key="1">
    <source>
        <dbReference type="EMBL" id="KKM94092.1"/>
    </source>
</evidence>
<protein>
    <recommendedName>
        <fullName evidence="2">GOLD domain-containing protein</fullName>
    </recommendedName>
</protein>
<proteinExistence type="predicted"/>
<organism evidence="1">
    <name type="scientific">marine sediment metagenome</name>
    <dbReference type="NCBI Taxonomy" id="412755"/>
    <lineage>
        <taxon>unclassified sequences</taxon>
        <taxon>metagenomes</taxon>
        <taxon>ecological metagenomes</taxon>
    </lineage>
</organism>
<comment type="caution">
    <text evidence="1">The sequence shown here is derived from an EMBL/GenBank/DDBJ whole genome shotgun (WGS) entry which is preliminary data.</text>
</comment>
<name>A0A0F9PLE7_9ZZZZ</name>